<dbReference type="PANTHER" id="PTHR28008">
    <property type="entry name" value="DOMAIN PROTEIN, PUTATIVE (AFU_ORTHOLOGUE AFUA_3G10980)-RELATED"/>
    <property type="match status" value="1"/>
</dbReference>
<comment type="caution">
    <text evidence="3">The sequence shown here is derived from an EMBL/GenBank/DDBJ whole genome shotgun (WGS) entry which is preliminary data.</text>
</comment>
<evidence type="ECO:0000259" key="2">
    <source>
        <dbReference type="Pfam" id="PF04892"/>
    </source>
</evidence>
<dbReference type="Pfam" id="PF04892">
    <property type="entry name" value="VanZ"/>
    <property type="match status" value="1"/>
</dbReference>
<keyword evidence="1" id="KW-0472">Membrane</keyword>
<gene>
    <name evidence="3" type="ORF">GCM10009098_23200</name>
</gene>
<dbReference type="RefSeq" id="WP_134056137.1">
    <property type="nucleotide sequence ID" value="NZ_BAAAEO010000003.1"/>
</dbReference>
<keyword evidence="4" id="KW-1185">Reference proteome</keyword>
<sequence>MSQTVYRVFCLSFFVLATASFLAELNGHRVIAGFAHVDKLVHFSIFALLAALLWKGFKLAPLTAFIVLGSYGGAIELVQHYFTRRQGDWLDFAADITGVISFYLVRSLWHKIRPRSQR</sequence>
<organism evidence="3 4">
    <name type="scientific">Rheinheimera aquimaris</name>
    <dbReference type="NCBI Taxonomy" id="412437"/>
    <lineage>
        <taxon>Bacteria</taxon>
        <taxon>Pseudomonadati</taxon>
        <taxon>Pseudomonadota</taxon>
        <taxon>Gammaproteobacteria</taxon>
        <taxon>Chromatiales</taxon>
        <taxon>Chromatiaceae</taxon>
        <taxon>Rheinheimera</taxon>
    </lineage>
</organism>
<dbReference type="PANTHER" id="PTHR28008:SF1">
    <property type="entry name" value="DOMAIN PROTEIN, PUTATIVE (AFU_ORTHOLOGUE AFUA_3G10980)-RELATED"/>
    <property type="match status" value="1"/>
</dbReference>
<dbReference type="EMBL" id="BAAAEO010000003">
    <property type="protein sequence ID" value="GAA0554727.1"/>
    <property type="molecule type" value="Genomic_DNA"/>
</dbReference>
<dbReference type="Proteomes" id="UP001501169">
    <property type="component" value="Unassembled WGS sequence"/>
</dbReference>
<feature type="transmembrane region" description="Helical" evidence="1">
    <location>
        <begin position="64"/>
        <end position="83"/>
    </location>
</feature>
<feature type="transmembrane region" description="Helical" evidence="1">
    <location>
        <begin position="89"/>
        <end position="109"/>
    </location>
</feature>
<evidence type="ECO:0000256" key="1">
    <source>
        <dbReference type="SAM" id="Phobius"/>
    </source>
</evidence>
<feature type="transmembrane region" description="Helical" evidence="1">
    <location>
        <begin position="39"/>
        <end position="57"/>
    </location>
</feature>
<keyword evidence="1" id="KW-1133">Transmembrane helix</keyword>
<dbReference type="NCBIfam" id="NF037970">
    <property type="entry name" value="vanZ_1"/>
    <property type="match status" value="1"/>
</dbReference>
<evidence type="ECO:0000313" key="3">
    <source>
        <dbReference type="EMBL" id="GAA0554727.1"/>
    </source>
</evidence>
<evidence type="ECO:0000313" key="4">
    <source>
        <dbReference type="Proteomes" id="UP001501169"/>
    </source>
</evidence>
<name>A0ABP3NZT6_9GAMM</name>
<reference evidence="4" key="1">
    <citation type="journal article" date="2019" name="Int. J. Syst. Evol. Microbiol.">
        <title>The Global Catalogue of Microorganisms (GCM) 10K type strain sequencing project: providing services to taxonomists for standard genome sequencing and annotation.</title>
        <authorList>
            <consortium name="The Broad Institute Genomics Platform"/>
            <consortium name="The Broad Institute Genome Sequencing Center for Infectious Disease"/>
            <person name="Wu L."/>
            <person name="Ma J."/>
        </authorList>
    </citation>
    <scope>NUCLEOTIDE SEQUENCE [LARGE SCALE GENOMIC DNA]</scope>
    <source>
        <strain evidence="4">JCM 14331</strain>
    </source>
</reference>
<keyword evidence="1" id="KW-0812">Transmembrane</keyword>
<accession>A0ABP3NZT6</accession>
<protein>
    <submittedName>
        <fullName evidence="3">VanZ family protein</fullName>
    </submittedName>
</protein>
<feature type="domain" description="VanZ-like" evidence="2">
    <location>
        <begin position="32"/>
        <end position="108"/>
    </location>
</feature>
<proteinExistence type="predicted"/>
<dbReference type="InterPro" id="IPR006976">
    <property type="entry name" value="VanZ-like"/>
</dbReference>